<evidence type="ECO:0000256" key="2">
    <source>
        <dbReference type="SAM" id="Phobius"/>
    </source>
</evidence>
<sequence length="365" mass="39858">LPSNGNPAYLKPLPAMYFPTLETTTNKSILLTSNSKLETIPQYELITKPIKSRTNKTSDYNINYYQNKFDYDPRTSVGANTRGVVEQYPGESKEHYHYSAFNGVKPTKVSFEEFDLLMKNEDAYHAQQRLIRQYIPSIVGSVTAVFLGIYFAAFFSTVISYSVLTVSTVSTEVATAGSASALAALGATYVTNGISFSTLTALMGTEAVAHAAASGAMTGVTTGVGLAVSGATFGIGLAIGIVILVLAVLAILLLLFIPDKVQHTHINTYMKTEDGYLYTVDGQEVGKPDETSGNTRTLASPRDNAIDKYIPAFEIGSEAHKKLMNTDNYDAYMKKLNDQLNELQRNQKIVEENNKITVPLRPNNQ</sequence>
<feature type="transmembrane region" description="Helical" evidence="2">
    <location>
        <begin position="234"/>
        <end position="257"/>
    </location>
</feature>
<keyword evidence="2" id="KW-0472">Membrane</keyword>
<proteinExistence type="predicted"/>
<keyword evidence="2" id="KW-0812">Transmembrane</keyword>
<organism evidence="3 4">
    <name type="scientific">Streblomastix strix</name>
    <dbReference type="NCBI Taxonomy" id="222440"/>
    <lineage>
        <taxon>Eukaryota</taxon>
        <taxon>Metamonada</taxon>
        <taxon>Preaxostyla</taxon>
        <taxon>Oxymonadida</taxon>
        <taxon>Streblomastigidae</taxon>
        <taxon>Streblomastix</taxon>
    </lineage>
</organism>
<feature type="transmembrane region" description="Helical" evidence="2">
    <location>
        <begin position="173"/>
        <end position="195"/>
    </location>
</feature>
<name>A0A5J4UI47_9EUKA</name>
<dbReference type="AlphaFoldDB" id="A0A5J4UI47"/>
<dbReference type="EMBL" id="SNRW01015581">
    <property type="protein sequence ID" value="KAA6370239.1"/>
    <property type="molecule type" value="Genomic_DNA"/>
</dbReference>
<comment type="caution">
    <text evidence="3">The sequence shown here is derived from an EMBL/GenBank/DDBJ whole genome shotgun (WGS) entry which is preliminary data.</text>
</comment>
<feature type="transmembrane region" description="Helical" evidence="2">
    <location>
        <begin position="138"/>
        <end position="161"/>
    </location>
</feature>
<evidence type="ECO:0000313" key="4">
    <source>
        <dbReference type="Proteomes" id="UP000324800"/>
    </source>
</evidence>
<evidence type="ECO:0000256" key="1">
    <source>
        <dbReference type="SAM" id="Coils"/>
    </source>
</evidence>
<protein>
    <submittedName>
        <fullName evidence="3">Uncharacterized protein</fullName>
    </submittedName>
</protein>
<dbReference type="Proteomes" id="UP000324800">
    <property type="component" value="Unassembled WGS sequence"/>
</dbReference>
<gene>
    <name evidence="3" type="ORF">EZS28_034234</name>
</gene>
<feature type="coiled-coil region" evidence="1">
    <location>
        <begin position="326"/>
        <end position="353"/>
    </location>
</feature>
<feature type="transmembrane region" description="Helical" evidence="2">
    <location>
        <begin position="207"/>
        <end position="228"/>
    </location>
</feature>
<feature type="non-terminal residue" evidence="3">
    <location>
        <position position="1"/>
    </location>
</feature>
<accession>A0A5J4UI47</accession>
<keyword evidence="2" id="KW-1133">Transmembrane helix</keyword>
<reference evidence="3 4" key="1">
    <citation type="submission" date="2019-03" db="EMBL/GenBank/DDBJ databases">
        <title>Single cell metagenomics reveals metabolic interactions within the superorganism composed of flagellate Streblomastix strix and complex community of Bacteroidetes bacteria on its surface.</title>
        <authorList>
            <person name="Treitli S.C."/>
            <person name="Kolisko M."/>
            <person name="Husnik F."/>
            <person name="Keeling P."/>
            <person name="Hampl V."/>
        </authorList>
    </citation>
    <scope>NUCLEOTIDE SEQUENCE [LARGE SCALE GENOMIC DNA]</scope>
    <source>
        <strain evidence="3">ST1C</strain>
    </source>
</reference>
<evidence type="ECO:0000313" key="3">
    <source>
        <dbReference type="EMBL" id="KAA6370239.1"/>
    </source>
</evidence>
<keyword evidence="1" id="KW-0175">Coiled coil</keyword>